<dbReference type="EMBL" id="AUSV01000036">
    <property type="protein sequence ID" value="ESP93404.1"/>
    <property type="molecule type" value="Genomic_DNA"/>
</dbReference>
<dbReference type="PANTHER" id="PTHR30118">
    <property type="entry name" value="HTH-TYPE TRANSCRIPTIONAL REGULATOR LEUO-RELATED"/>
    <property type="match status" value="1"/>
</dbReference>
<dbReference type="PROSITE" id="PS50931">
    <property type="entry name" value="HTH_LYSR"/>
    <property type="match status" value="1"/>
</dbReference>
<dbReference type="InterPro" id="IPR036388">
    <property type="entry name" value="WH-like_DNA-bd_sf"/>
</dbReference>
<dbReference type="InterPro" id="IPR050389">
    <property type="entry name" value="LysR-type_TF"/>
</dbReference>
<dbReference type="AlphaFoldDB" id="V4HZM3"/>
<gene>
    <name evidence="6" type="ORF">PL2TA16_03257</name>
</gene>
<evidence type="ECO:0000256" key="1">
    <source>
        <dbReference type="ARBA" id="ARBA00009437"/>
    </source>
</evidence>
<protein>
    <submittedName>
        <fullName evidence="6">Transcriptional regulator</fullName>
    </submittedName>
</protein>
<dbReference type="Gene3D" id="1.10.10.10">
    <property type="entry name" value="Winged helix-like DNA-binding domain superfamily/Winged helix DNA-binding domain"/>
    <property type="match status" value="1"/>
</dbReference>
<dbReference type="InterPro" id="IPR036390">
    <property type="entry name" value="WH_DNA-bd_sf"/>
</dbReference>
<organism evidence="6 7">
    <name type="scientific">Pseudoalteromonas luteoviolacea (strain 2ta16)</name>
    <dbReference type="NCBI Taxonomy" id="1353533"/>
    <lineage>
        <taxon>Bacteria</taxon>
        <taxon>Pseudomonadati</taxon>
        <taxon>Pseudomonadota</taxon>
        <taxon>Gammaproteobacteria</taxon>
        <taxon>Alteromonadales</taxon>
        <taxon>Pseudoalteromonadaceae</taxon>
        <taxon>Pseudoalteromonas</taxon>
    </lineage>
</organism>
<dbReference type="PANTHER" id="PTHR30118:SF15">
    <property type="entry name" value="TRANSCRIPTIONAL REGULATORY PROTEIN"/>
    <property type="match status" value="1"/>
</dbReference>
<keyword evidence="2" id="KW-0805">Transcription regulation</keyword>
<evidence type="ECO:0000256" key="3">
    <source>
        <dbReference type="ARBA" id="ARBA00023125"/>
    </source>
</evidence>
<dbReference type="Gene3D" id="3.40.190.10">
    <property type="entry name" value="Periplasmic binding protein-like II"/>
    <property type="match status" value="2"/>
</dbReference>
<dbReference type="Pfam" id="PF00126">
    <property type="entry name" value="HTH_1"/>
    <property type="match status" value="1"/>
</dbReference>
<dbReference type="InterPro" id="IPR000847">
    <property type="entry name" value="LysR_HTH_N"/>
</dbReference>
<dbReference type="PATRIC" id="fig|1353533.3.peg.2216"/>
<dbReference type="RefSeq" id="WP_023399135.1">
    <property type="nucleotide sequence ID" value="NZ_AUSV01000036.1"/>
</dbReference>
<comment type="caution">
    <text evidence="6">The sequence shown here is derived from an EMBL/GenBank/DDBJ whole genome shotgun (WGS) entry which is preliminary data.</text>
</comment>
<reference evidence="6 7" key="1">
    <citation type="submission" date="2013-07" db="EMBL/GenBank/DDBJ databases">
        <title>Draft genome sequence of Pseudoalteromonas luteoviolacea 2ta16.</title>
        <authorList>
            <person name="Allen E.E."/>
            <person name="Azam F."/>
            <person name="Podell S."/>
        </authorList>
    </citation>
    <scope>NUCLEOTIDE SEQUENCE [LARGE SCALE GENOMIC DNA]</scope>
    <source>
        <strain evidence="6 7">2ta16</strain>
    </source>
</reference>
<proteinExistence type="inferred from homology"/>
<feature type="domain" description="HTH lysR-type" evidence="5">
    <location>
        <begin position="7"/>
        <end position="64"/>
    </location>
</feature>
<evidence type="ECO:0000259" key="5">
    <source>
        <dbReference type="PROSITE" id="PS50931"/>
    </source>
</evidence>
<dbReference type="SUPFAM" id="SSF53850">
    <property type="entry name" value="Periplasmic binding protein-like II"/>
    <property type="match status" value="1"/>
</dbReference>
<dbReference type="GO" id="GO:0003700">
    <property type="term" value="F:DNA-binding transcription factor activity"/>
    <property type="evidence" value="ECO:0007669"/>
    <property type="project" value="InterPro"/>
</dbReference>
<evidence type="ECO:0000313" key="7">
    <source>
        <dbReference type="Proteomes" id="UP000017820"/>
    </source>
</evidence>
<dbReference type="Proteomes" id="UP000017820">
    <property type="component" value="Unassembled WGS sequence"/>
</dbReference>
<accession>V4HZM3</accession>
<name>V4HZM3_PSEL2</name>
<evidence type="ECO:0000256" key="4">
    <source>
        <dbReference type="ARBA" id="ARBA00023163"/>
    </source>
</evidence>
<keyword evidence="3" id="KW-0238">DNA-binding</keyword>
<comment type="similarity">
    <text evidence="1">Belongs to the LysR transcriptional regulatory family.</text>
</comment>
<evidence type="ECO:0000256" key="2">
    <source>
        <dbReference type="ARBA" id="ARBA00023015"/>
    </source>
</evidence>
<dbReference type="SUPFAM" id="SSF46785">
    <property type="entry name" value="Winged helix' DNA-binding domain"/>
    <property type="match status" value="1"/>
</dbReference>
<evidence type="ECO:0000313" key="6">
    <source>
        <dbReference type="EMBL" id="ESP93404.1"/>
    </source>
</evidence>
<keyword evidence="4" id="KW-0804">Transcription</keyword>
<dbReference type="GO" id="GO:0003677">
    <property type="term" value="F:DNA binding"/>
    <property type="evidence" value="ECO:0007669"/>
    <property type="project" value="UniProtKB-KW"/>
</dbReference>
<sequence>MTELDKLDVKQMRLLLLLLEKQSISRVAESLNVSQQAVSIQLKSLRAIFNNQLFVRHGRGIAPTPKALSLGKMLEGVLNVLEGAVLTDDFDPKEVERTIVISSTDYAQQVVTTALFCHFRKIAPNIKLIIKDLEIETLTESLTKGTVDFAITIPEFLDPNIPYKRLYNESYQLVTSARSALSERINIQELNNLNHLIVSPARANLRGSSSEWFKKYQVERNIVASIPSFKIMSEYVYQSDVVAFIPKRMLPDPKLKEIELPDYPPGFNVVLAWHQKTANDPFYKWVVEQIAVICSKLD</sequence>
<dbReference type="PRINTS" id="PR00039">
    <property type="entry name" value="HTHLYSR"/>
</dbReference>
<dbReference type="Pfam" id="PF03466">
    <property type="entry name" value="LysR_substrate"/>
    <property type="match status" value="1"/>
</dbReference>
<dbReference type="InterPro" id="IPR005119">
    <property type="entry name" value="LysR_subst-bd"/>
</dbReference>